<organism evidence="6 7">
    <name type="scientific">Enterovibrio norvegicus DSM 15893</name>
    <dbReference type="NCBI Taxonomy" id="1121869"/>
    <lineage>
        <taxon>Bacteria</taxon>
        <taxon>Pseudomonadati</taxon>
        <taxon>Pseudomonadota</taxon>
        <taxon>Gammaproteobacteria</taxon>
        <taxon>Vibrionales</taxon>
        <taxon>Vibrionaceae</taxon>
        <taxon>Enterovibrio</taxon>
    </lineage>
</organism>
<protein>
    <submittedName>
        <fullName evidence="6">Uncharacterized conserved protein</fullName>
    </submittedName>
</protein>
<evidence type="ECO:0000256" key="2">
    <source>
        <dbReference type="ARBA" id="ARBA00022723"/>
    </source>
</evidence>
<dbReference type="STRING" id="1121869.SAMN03084138_00194"/>
<dbReference type="PROSITE" id="PS51891">
    <property type="entry name" value="CENP_V_GFA"/>
    <property type="match status" value="1"/>
</dbReference>
<sequence>MEFPIEGACQCGQVTYKLHAAPNMVIACHCTECQKLSTAPYSVTAMVDADAIAFSGEMKEWSRPADSGNRSAAKFCTGCGNRIYHFNPEDLSVVKLKLKPVNVEDETILTPTAHIWVSQKQKWFVVPDDVKVFDKQP</sequence>
<evidence type="ECO:0000256" key="4">
    <source>
        <dbReference type="ARBA" id="ARBA00023239"/>
    </source>
</evidence>
<keyword evidence="2" id="KW-0479">Metal-binding</keyword>
<dbReference type="OrthoDB" id="9786619at2"/>
<dbReference type="GeneID" id="35873539"/>
<keyword evidence="4" id="KW-0456">Lyase</keyword>
<dbReference type="GO" id="GO:0046872">
    <property type="term" value="F:metal ion binding"/>
    <property type="evidence" value="ECO:0007669"/>
    <property type="project" value="UniProtKB-KW"/>
</dbReference>
<dbReference type="Pfam" id="PF04828">
    <property type="entry name" value="GFA"/>
    <property type="match status" value="1"/>
</dbReference>
<dbReference type="SUPFAM" id="SSF51316">
    <property type="entry name" value="Mss4-like"/>
    <property type="match status" value="1"/>
</dbReference>
<gene>
    <name evidence="6" type="ORF">SAMN03084138_00194</name>
</gene>
<dbReference type="InterPro" id="IPR011057">
    <property type="entry name" value="Mss4-like_sf"/>
</dbReference>
<reference evidence="6 7" key="1">
    <citation type="submission" date="2016-10" db="EMBL/GenBank/DDBJ databases">
        <authorList>
            <person name="de Groot N.N."/>
        </authorList>
    </citation>
    <scope>NUCLEOTIDE SEQUENCE [LARGE SCALE GENOMIC DNA]</scope>
    <source>
        <strain evidence="6 7">DSM 15893</strain>
    </source>
</reference>
<dbReference type="InterPro" id="IPR006913">
    <property type="entry name" value="CENP-V/GFA"/>
</dbReference>
<dbReference type="Proteomes" id="UP000182692">
    <property type="component" value="Unassembled WGS sequence"/>
</dbReference>
<dbReference type="PANTHER" id="PTHR33337:SF40">
    <property type="entry name" value="CENP-V_GFA DOMAIN-CONTAINING PROTEIN-RELATED"/>
    <property type="match status" value="1"/>
</dbReference>
<dbReference type="RefSeq" id="WP_074924917.1">
    <property type="nucleotide sequence ID" value="NZ_FOWR01000001.1"/>
</dbReference>
<proteinExistence type="inferred from homology"/>
<comment type="similarity">
    <text evidence="1">Belongs to the Gfa family.</text>
</comment>
<dbReference type="PANTHER" id="PTHR33337">
    <property type="entry name" value="GFA DOMAIN-CONTAINING PROTEIN"/>
    <property type="match status" value="1"/>
</dbReference>
<dbReference type="Gene3D" id="3.90.1590.10">
    <property type="entry name" value="glutathione-dependent formaldehyde- activating enzyme (gfa)"/>
    <property type="match status" value="1"/>
</dbReference>
<accession>A0A1I5JGX8</accession>
<dbReference type="GO" id="GO:0016846">
    <property type="term" value="F:carbon-sulfur lyase activity"/>
    <property type="evidence" value="ECO:0007669"/>
    <property type="project" value="InterPro"/>
</dbReference>
<evidence type="ECO:0000256" key="1">
    <source>
        <dbReference type="ARBA" id="ARBA00005495"/>
    </source>
</evidence>
<name>A0A1I5JGX8_9GAMM</name>
<evidence type="ECO:0000259" key="5">
    <source>
        <dbReference type="PROSITE" id="PS51891"/>
    </source>
</evidence>
<evidence type="ECO:0000256" key="3">
    <source>
        <dbReference type="ARBA" id="ARBA00022833"/>
    </source>
</evidence>
<dbReference type="AlphaFoldDB" id="A0A1I5JGX8"/>
<feature type="domain" description="CENP-V/GFA" evidence="5">
    <location>
        <begin position="5"/>
        <end position="113"/>
    </location>
</feature>
<keyword evidence="3" id="KW-0862">Zinc</keyword>
<dbReference type="EMBL" id="FOWR01000001">
    <property type="protein sequence ID" value="SFO72064.1"/>
    <property type="molecule type" value="Genomic_DNA"/>
</dbReference>
<evidence type="ECO:0000313" key="6">
    <source>
        <dbReference type="EMBL" id="SFO72064.1"/>
    </source>
</evidence>
<evidence type="ECO:0000313" key="7">
    <source>
        <dbReference type="Proteomes" id="UP000182692"/>
    </source>
</evidence>